<keyword evidence="7" id="KW-0906">Nuclear pore complex</keyword>
<keyword evidence="4" id="KW-0509">mRNA transport</keyword>
<dbReference type="InterPro" id="IPR007758">
    <property type="entry name" value="Nucleoporin_NSP1_C"/>
</dbReference>
<dbReference type="GO" id="GO:0005543">
    <property type="term" value="F:phospholipid binding"/>
    <property type="evidence" value="ECO:0007669"/>
    <property type="project" value="TreeGrafter"/>
</dbReference>
<dbReference type="InterPro" id="IPR026010">
    <property type="entry name" value="NSP1/NUP62"/>
</dbReference>
<comment type="subcellular location">
    <subcellularLocation>
        <location evidence="1">Nucleus</location>
        <location evidence="1">Nuclear pore complex</location>
    </subcellularLocation>
</comment>
<dbReference type="Pfam" id="PF05064">
    <property type="entry name" value="Nsp1_C"/>
    <property type="match status" value="1"/>
</dbReference>
<protein>
    <recommendedName>
        <fullName evidence="9">Nucleoporin NSP1-like C-terminal domain-containing protein</fullName>
    </recommendedName>
</protein>
<evidence type="ECO:0000256" key="1">
    <source>
        <dbReference type="ARBA" id="ARBA00004567"/>
    </source>
</evidence>
<evidence type="ECO:0000256" key="6">
    <source>
        <dbReference type="ARBA" id="ARBA00023010"/>
    </source>
</evidence>
<keyword evidence="8" id="KW-0539">Nucleus</keyword>
<evidence type="ECO:0000256" key="8">
    <source>
        <dbReference type="ARBA" id="ARBA00023242"/>
    </source>
</evidence>
<name>A0AAU9LNK9_9ASTR</name>
<evidence type="ECO:0000313" key="11">
    <source>
        <dbReference type="Proteomes" id="UP001157418"/>
    </source>
</evidence>
<dbReference type="PANTHER" id="PTHR12084:SF0">
    <property type="entry name" value="NUCLEAR PORE GLYCOPROTEIN P62"/>
    <property type="match status" value="1"/>
</dbReference>
<dbReference type="EMBL" id="CAKMRJ010000001">
    <property type="protein sequence ID" value="CAH1413269.1"/>
    <property type="molecule type" value="Genomic_DNA"/>
</dbReference>
<feature type="domain" description="Nucleoporin NSP1-like C-terminal" evidence="9">
    <location>
        <begin position="43"/>
        <end position="96"/>
    </location>
</feature>
<evidence type="ECO:0000256" key="7">
    <source>
        <dbReference type="ARBA" id="ARBA00023132"/>
    </source>
</evidence>
<dbReference type="PANTHER" id="PTHR12084">
    <property type="entry name" value="NUCLEAR PORE GLYCOPROTEIN P62-RELATED"/>
    <property type="match status" value="1"/>
</dbReference>
<reference evidence="10 11" key="1">
    <citation type="submission" date="2022-01" db="EMBL/GenBank/DDBJ databases">
        <authorList>
            <person name="Xiong W."/>
            <person name="Schranz E."/>
        </authorList>
    </citation>
    <scope>NUCLEOTIDE SEQUENCE [LARGE SCALE GENOMIC DNA]</scope>
</reference>
<evidence type="ECO:0000256" key="4">
    <source>
        <dbReference type="ARBA" id="ARBA00022816"/>
    </source>
</evidence>
<dbReference type="GO" id="GO:0044613">
    <property type="term" value="C:nuclear pore central transport channel"/>
    <property type="evidence" value="ECO:0007669"/>
    <property type="project" value="TreeGrafter"/>
</dbReference>
<dbReference type="GO" id="GO:0006606">
    <property type="term" value="P:protein import into nucleus"/>
    <property type="evidence" value="ECO:0007669"/>
    <property type="project" value="TreeGrafter"/>
</dbReference>
<dbReference type="GO" id="GO:0051028">
    <property type="term" value="P:mRNA transport"/>
    <property type="evidence" value="ECO:0007669"/>
    <property type="project" value="UniProtKB-KW"/>
</dbReference>
<gene>
    <name evidence="10" type="ORF">LVIROSA_LOCUS1239</name>
</gene>
<evidence type="ECO:0000313" key="10">
    <source>
        <dbReference type="EMBL" id="CAH1413269.1"/>
    </source>
</evidence>
<sequence length="163" mass="18911">MGGNLMHKSSLVKTRVKLEVQKRDTWHPKTSTSVGTAVVPAPKLPSEITGKTVEEIIKEWNVELQEKTGKFRKQANALADWDKINKTNRQKLLKLLRPNQTMSASLNLSRLISKGLTSLYNVWKKKLSEYTKMNMTYFLMMKQLQPEMQCMSKLNSQREKWNK</sequence>
<evidence type="ECO:0000256" key="2">
    <source>
        <dbReference type="ARBA" id="ARBA00005911"/>
    </source>
</evidence>
<dbReference type="AlphaFoldDB" id="A0AAU9LNK9"/>
<comment type="caution">
    <text evidence="10">The sequence shown here is derived from an EMBL/GenBank/DDBJ whole genome shotgun (WGS) entry which is preliminary data.</text>
</comment>
<dbReference type="GO" id="GO:0017056">
    <property type="term" value="F:structural constituent of nuclear pore"/>
    <property type="evidence" value="ECO:0007669"/>
    <property type="project" value="InterPro"/>
</dbReference>
<dbReference type="GO" id="GO:0006405">
    <property type="term" value="P:RNA export from nucleus"/>
    <property type="evidence" value="ECO:0007669"/>
    <property type="project" value="TreeGrafter"/>
</dbReference>
<comment type="similarity">
    <text evidence="2">Belongs to the nucleoporin NSP1/NUP62 family.</text>
</comment>
<evidence type="ECO:0000256" key="5">
    <source>
        <dbReference type="ARBA" id="ARBA00022927"/>
    </source>
</evidence>
<keyword evidence="5" id="KW-0653">Protein transport</keyword>
<evidence type="ECO:0000256" key="3">
    <source>
        <dbReference type="ARBA" id="ARBA00022448"/>
    </source>
</evidence>
<proteinExistence type="inferred from homology"/>
<organism evidence="10 11">
    <name type="scientific">Lactuca virosa</name>
    <dbReference type="NCBI Taxonomy" id="75947"/>
    <lineage>
        <taxon>Eukaryota</taxon>
        <taxon>Viridiplantae</taxon>
        <taxon>Streptophyta</taxon>
        <taxon>Embryophyta</taxon>
        <taxon>Tracheophyta</taxon>
        <taxon>Spermatophyta</taxon>
        <taxon>Magnoliopsida</taxon>
        <taxon>eudicotyledons</taxon>
        <taxon>Gunneridae</taxon>
        <taxon>Pentapetalae</taxon>
        <taxon>asterids</taxon>
        <taxon>campanulids</taxon>
        <taxon>Asterales</taxon>
        <taxon>Asteraceae</taxon>
        <taxon>Cichorioideae</taxon>
        <taxon>Cichorieae</taxon>
        <taxon>Lactucinae</taxon>
        <taxon>Lactuca</taxon>
    </lineage>
</organism>
<keyword evidence="11" id="KW-1185">Reference proteome</keyword>
<keyword evidence="3" id="KW-0813">Transport</keyword>
<accession>A0AAU9LNK9</accession>
<evidence type="ECO:0000259" key="9">
    <source>
        <dbReference type="Pfam" id="PF05064"/>
    </source>
</evidence>
<dbReference type="Proteomes" id="UP001157418">
    <property type="component" value="Unassembled WGS sequence"/>
</dbReference>
<keyword evidence="6" id="KW-0811">Translocation</keyword>